<dbReference type="CDD" id="cd00082">
    <property type="entry name" value="HisKA"/>
    <property type="match status" value="1"/>
</dbReference>
<keyword evidence="4" id="KW-1003">Cell membrane</keyword>
<dbReference type="SMART" id="SM00388">
    <property type="entry name" value="HisKA"/>
    <property type="match status" value="1"/>
</dbReference>
<dbReference type="InterPro" id="IPR003661">
    <property type="entry name" value="HisK_dim/P_dom"/>
</dbReference>
<dbReference type="Proteomes" id="UP000243807">
    <property type="component" value="Chromosome"/>
</dbReference>
<gene>
    <name evidence="18" type="ORF">BW247_09670</name>
</gene>
<sequence>MNLIPRLRRLWPDTLFARMALLIAVLFLLGQLAIYAFLRIYEFQPHTQRLAHQWSQLLTLAAAQPTADNPALRRNLARLGLQLSTDAGAPLAGPAPHSGPLPHVLRAMRTLLGPSVQMTVDPAHHLLWLRWTGAHTVTLALPAKQGTPIPVPYVQLIALIAVALLGGLLVVRQVNRPLKSLVDAVSGFGDNHQTRPLRIQGPRDIRELAARFNHLLDDLEELLRERELVLIGVSHDLRTPLTRTRLAVEFLPAAAVDSRAEIIAKIQEMDAIIEQFLNYAREGQEEPTVLTDLTALVHTTVEHFREGPAGLPVTLDVPHTLSAPVQPLALSRALRNLLENAARHGAAPIEVRLHSTNDHIALSVRDHGNGIPPQRLRDLPKPFAQSTSGGAGLGLAIVERIARRLHGRLTLANAADGGLQATLELPIKKDR</sequence>
<evidence type="ECO:0000256" key="13">
    <source>
        <dbReference type="ARBA" id="ARBA00023012"/>
    </source>
</evidence>
<protein>
    <recommendedName>
        <fullName evidence="3">histidine kinase</fullName>
        <ecNumber evidence="3">2.7.13.3</ecNumber>
    </recommendedName>
</protein>
<dbReference type="PROSITE" id="PS50109">
    <property type="entry name" value="HIS_KIN"/>
    <property type="match status" value="1"/>
</dbReference>
<dbReference type="SUPFAM" id="SSF55874">
    <property type="entry name" value="ATPase domain of HSP90 chaperone/DNA topoisomerase II/histidine kinase"/>
    <property type="match status" value="1"/>
</dbReference>
<dbReference type="RefSeq" id="WP_076836971.1">
    <property type="nucleotide sequence ID" value="NZ_CP019434.1"/>
</dbReference>
<keyword evidence="19" id="KW-1185">Reference proteome</keyword>
<keyword evidence="8 15" id="KW-0812">Transmembrane</keyword>
<dbReference type="InterPro" id="IPR005467">
    <property type="entry name" value="His_kinase_dom"/>
</dbReference>
<evidence type="ECO:0000256" key="11">
    <source>
        <dbReference type="ARBA" id="ARBA00022840"/>
    </source>
</evidence>
<dbReference type="SUPFAM" id="SSF47384">
    <property type="entry name" value="Homodimeric domain of signal transducing histidine kinase"/>
    <property type="match status" value="1"/>
</dbReference>
<dbReference type="AlphaFoldDB" id="A0A1P8UHM4"/>
<dbReference type="KEGG" id="afy:BW247_09670"/>
<dbReference type="InterPro" id="IPR050980">
    <property type="entry name" value="2C_sensor_his_kinase"/>
</dbReference>
<organism evidence="18 19">
    <name type="scientific">Acidihalobacter ferrooxydans</name>
    <dbReference type="NCBI Taxonomy" id="1765967"/>
    <lineage>
        <taxon>Bacteria</taxon>
        <taxon>Pseudomonadati</taxon>
        <taxon>Pseudomonadota</taxon>
        <taxon>Gammaproteobacteria</taxon>
        <taxon>Chromatiales</taxon>
        <taxon>Ectothiorhodospiraceae</taxon>
        <taxon>Acidihalobacter</taxon>
    </lineage>
</organism>
<dbReference type="GO" id="GO:0005524">
    <property type="term" value="F:ATP binding"/>
    <property type="evidence" value="ECO:0007669"/>
    <property type="project" value="UniProtKB-KW"/>
</dbReference>
<evidence type="ECO:0000256" key="6">
    <source>
        <dbReference type="ARBA" id="ARBA00022553"/>
    </source>
</evidence>
<evidence type="ECO:0000256" key="15">
    <source>
        <dbReference type="SAM" id="Phobius"/>
    </source>
</evidence>
<dbReference type="InterPro" id="IPR036097">
    <property type="entry name" value="HisK_dim/P_sf"/>
</dbReference>
<feature type="domain" description="Histidine kinase" evidence="16">
    <location>
        <begin position="232"/>
        <end position="429"/>
    </location>
</feature>
<keyword evidence="12 15" id="KW-1133">Transmembrane helix</keyword>
<dbReference type="Gene3D" id="1.10.287.130">
    <property type="match status" value="1"/>
</dbReference>
<keyword evidence="10" id="KW-0418">Kinase</keyword>
<dbReference type="SMART" id="SM00387">
    <property type="entry name" value="HATPase_c"/>
    <property type="match status" value="1"/>
</dbReference>
<proteinExistence type="predicted"/>
<feature type="domain" description="HAMP" evidence="17">
    <location>
        <begin position="172"/>
        <end position="224"/>
    </location>
</feature>
<evidence type="ECO:0000259" key="16">
    <source>
        <dbReference type="PROSITE" id="PS50109"/>
    </source>
</evidence>
<evidence type="ECO:0000313" key="18">
    <source>
        <dbReference type="EMBL" id="APZ43330.1"/>
    </source>
</evidence>
<dbReference type="GO" id="GO:0005886">
    <property type="term" value="C:plasma membrane"/>
    <property type="evidence" value="ECO:0007669"/>
    <property type="project" value="UniProtKB-SubCell"/>
</dbReference>
<dbReference type="PANTHER" id="PTHR44936">
    <property type="entry name" value="SENSOR PROTEIN CREC"/>
    <property type="match status" value="1"/>
</dbReference>
<evidence type="ECO:0000256" key="14">
    <source>
        <dbReference type="ARBA" id="ARBA00023136"/>
    </source>
</evidence>
<dbReference type="PROSITE" id="PS50885">
    <property type="entry name" value="HAMP"/>
    <property type="match status" value="1"/>
</dbReference>
<accession>A0A1P8UHM4</accession>
<keyword evidence="6" id="KW-0597">Phosphoprotein</keyword>
<evidence type="ECO:0000256" key="9">
    <source>
        <dbReference type="ARBA" id="ARBA00022741"/>
    </source>
</evidence>
<dbReference type="PANTHER" id="PTHR44936:SF5">
    <property type="entry name" value="SENSOR HISTIDINE KINASE ENVZ"/>
    <property type="match status" value="1"/>
</dbReference>
<dbReference type="Pfam" id="PF00512">
    <property type="entry name" value="HisKA"/>
    <property type="match status" value="1"/>
</dbReference>
<dbReference type="Pfam" id="PF02518">
    <property type="entry name" value="HATPase_c"/>
    <property type="match status" value="1"/>
</dbReference>
<dbReference type="GO" id="GO:0000155">
    <property type="term" value="F:phosphorelay sensor kinase activity"/>
    <property type="evidence" value="ECO:0007669"/>
    <property type="project" value="InterPro"/>
</dbReference>
<feature type="transmembrane region" description="Helical" evidence="15">
    <location>
        <begin position="20"/>
        <end position="41"/>
    </location>
</feature>
<evidence type="ECO:0000256" key="2">
    <source>
        <dbReference type="ARBA" id="ARBA00004429"/>
    </source>
</evidence>
<evidence type="ECO:0000256" key="1">
    <source>
        <dbReference type="ARBA" id="ARBA00000085"/>
    </source>
</evidence>
<keyword evidence="9" id="KW-0547">Nucleotide-binding</keyword>
<keyword evidence="11" id="KW-0067">ATP-binding</keyword>
<evidence type="ECO:0000313" key="19">
    <source>
        <dbReference type="Proteomes" id="UP000243807"/>
    </source>
</evidence>
<comment type="catalytic activity">
    <reaction evidence="1">
        <text>ATP + protein L-histidine = ADP + protein N-phospho-L-histidine.</text>
        <dbReference type="EC" id="2.7.13.3"/>
    </reaction>
</comment>
<comment type="subcellular location">
    <subcellularLocation>
        <location evidence="2">Cell inner membrane</location>
        <topology evidence="2">Multi-pass membrane protein</topology>
    </subcellularLocation>
</comment>
<keyword evidence="7" id="KW-0808">Transferase</keyword>
<dbReference type="Gene3D" id="3.30.565.10">
    <property type="entry name" value="Histidine kinase-like ATPase, C-terminal domain"/>
    <property type="match status" value="1"/>
</dbReference>
<evidence type="ECO:0000256" key="5">
    <source>
        <dbReference type="ARBA" id="ARBA00022519"/>
    </source>
</evidence>
<dbReference type="InterPro" id="IPR036890">
    <property type="entry name" value="HATPase_C_sf"/>
</dbReference>
<keyword evidence="5" id="KW-0997">Cell inner membrane</keyword>
<dbReference type="Pfam" id="PF00672">
    <property type="entry name" value="HAMP"/>
    <property type="match status" value="1"/>
</dbReference>
<name>A0A1P8UHM4_9GAMM</name>
<dbReference type="SMART" id="SM00304">
    <property type="entry name" value="HAMP"/>
    <property type="match status" value="1"/>
</dbReference>
<evidence type="ECO:0000256" key="7">
    <source>
        <dbReference type="ARBA" id="ARBA00022679"/>
    </source>
</evidence>
<evidence type="ECO:0000256" key="10">
    <source>
        <dbReference type="ARBA" id="ARBA00022777"/>
    </source>
</evidence>
<reference evidence="18 19" key="1">
    <citation type="submission" date="2017-01" db="EMBL/GenBank/DDBJ databases">
        <title>Draft sequence of Acidihalobacter ferrooxidans strain DSM 14175 (strain V8).</title>
        <authorList>
            <person name="Khaleque H.N."/>
            <person name="Ramsay J.P."/>
            <person name="Murphy R.J.T."/>
            <person name="Kaksonen A.H."/>
            <person name="Boxall N.J."/>
            <person name="Watkin E.L.J."/>
        </authorList>
    </citation>
    <scope>NUCLEOTIDE SEQUENCE [LARGE SCALE GENOMIC DNA]</scope>
    <source>
        <strain evidence="18 19">V8</strain>
    </source>
</reference>
<dbReference type="EC" id="2.7.13.3" evidence="3"/>
<keyword evidence="13" id="KW-0902">Two-component regulatory system</keyword>
<evidence type="ECO:0000256" key="12">
    <source>
        <dbReference type="ARBA" id="ARBA00022989"/>
    </source>
</evidence>
<dbReference type="OrthoDB" id="9809567at2"/>
<evidence type="ECO:0000259" key="17">
    <source>
        <dbReference type="PROSITE" id="PS50885"/>
    </source>
</evidence>
<dbReference type="PRINTS" id="PR00344">
    <property type="entry name" value="BCTRLSENSOR"/>
</dbReference>
<dbReference type="InterPro" id="IPR003660">
    <property type="entry name" value="HAMP_dom"/>
</dbReference>
<dbReference type="InterPro" id="IPR004358">
    <property type="entry name" value="Sig_transdc_His_kin-like_C"/>
</dbReference>
<evidence type="ECO:0000256" key="4">
    <source>
        <dbReference type="ARBA" id="ARBA00022475"/>
    </source>
</evidence>
<dbReference type="EMBL" id="CP019434">
    <property type="protein sequence ID" value="APZ43330.1"/>
    <property type="molecule type" value="Genomic_DNA"/>
</dbReference>
<evidence type="ECO:0000256" key="3">
    <source>
        <dbReference type="ARBA" id="ARBA00012438"/>
    </source>
</evidence>
<keyword evidence="14 15" id="KW-0472">Membrane</keyword>
<feature type="transmembrane region" description="Helical" evidence="15">
    <location>
        <begin position="153"/>
        <end position="171"/>
    </location>
</feature>
<dbReference type="InterPro" id="IPR003594">
    <property type="entry name" value="HATPase_dom"/>
</dbReference>
<dbReference type="STRING" id="1765967.BW247_09670"/>
<evidence type="ECO:0000256" key="8">
    <source>
        <dbReference type="ARBA" id="ARBA00022692"/>
    </source>
</evidence>